<dbReference type="InterPro" id="IPR014729">
    <property type="entry name" value="Rossmann-like_a/b/a_fold"/>
</dbReference>
<name>A0A5C8KXR5_9GAMM</name>
<evidence type="ECO:0000256" key="7">
    <source>
        <dbReference type="ARBA" id="ARBA00048741"/>
    </source>
</evidence>
<dbReference type="InterPro" id="IPR029055">
    <property type="entry name" value="Ntn_hydrolases_N"/>
</dbReference>
<evidence type="ECO:0000256" key="4">
    <source>
        <dbReference type="ARBA" id="ARBA00022741"/>
    </source>
</evidence>
<dbReference type="InterPro" id="IPR017932">
    <property type="entry name" value="GATase_2_dom"/>
</dbReference>
<feature type="domain" description="Glutamine amidotransferase type-2" evidence="11">
    <location>
        <begin position="2"/>
        <end position="214"/>
    </location>
</feature>
<proteinExistence type="inferred from homology"/>
<dbReference type="CDD" id="cd00712">
    <property type="entry name" value="AsnB"/>
    <property type="match status" value="1"/>
</dbReference>
<dbReference type="Gene3D" id="3.60.20.10">
    <property type="entry name" value="Glutamine Phosphoribosylpyrophosphate, subunit 1, domain 1"/>
    <property type="match status" value="1"/>
</dbReference>
<dbReference type="InterPro" id="IPR006426">
    <property type="entry name" value="Asn_synth_AEB"/>
</dbReference>
<dbReference type="GO" id="GO:0005524">
    <property type="term" value="F:ATP binding"/>
    <property type="evidence" value="ECO:0007669"/>
    <property type="project" value="UniProtKB-KW"/>
</dbReference>
<keyword evidence="12" id="KW-0436">Ligase</keyword>
<dbReference type="InterPro" id="IPR051786">
    <property type="entry name" value="ASN_synthetase/amidase"/>
</dbReference>
<feature type="binding site" evidence="9">
    <location>
        <position position="294"/>
    </location>
    <ligand>
        <name>ATP</name>
        <dbReference type="ChEBI" id="CHEBI:30616"/>
    </ligand>
</feature>
<evidence type="ECO:0000256" key="8">
    <source>
        <dbReference type="PIRSR" id="PIRSR001589-1"/>
    </source>
</evidence>
<feature type="active site" description="For GATase activity" evidence="8">
    <location>
        <position position="2"/>
    </location>
</feature>
<dbReference type="Pfam" id="PF13537">
    <property type="entry name" value="GATase_7"/>
    <property type="match status" value="1"/>
</dbReference>
<keyword evidence="8" id="KW-0061">Asparagine biosynthesis</keyword>
<dbReference type="PROSITE" id="PS51278">
    <property type="entry name" value="GATASE_TYPE_2"/>
    <property type="match status" value="1"/>
</dbReference>
<dbReference type="GO" id="GO:0006529">
    <property type="term" value="P:asparagine biosynthetic process"/>
    <property type="evidence" value="ECO:0007669"/>
    <property type="project" value="UniProtKB-KW"/>
</dbReference>
<evidence type="ECO:0000256" key="6">
    <source>
        <dbReference type="ARBA" id="ARBA00022962"/>
    </source>
</evidence>
<evidence type="ECO:0000256" key="3">
    <source>
        <dbReference type="ARBA" id="ARBA00012737"/>
    </source>
</evidence>
<dbReference type="SUPFAM" id="SSF52402">
    <property type="entry name" value="Adenine nucleotide alpha hydrolases-like"/>
    <property type="match status" value="1"/>
</dbReference>
<dbReference type="GO" id="GO:0005829">
    <property type="term" value="C:cytosol"/>
    <property type="evidence" value="ECO:0007669"/>
    <property type="project" value="TreeGrafter"/>
</dbReference>
<dbReference type="RefSeq" id="WP_147890248.1">
    <property type="nucleotide sequence ID" value="NZ_VRTS01000001.1"/>
</dbReference>
<gene>
    <name evidence="12" type="primary">asnB</name>
    <name evidence="12" type="ORF">FU658_00080</name>
</gene>
<dbReference type="AlphaFoldDB" id="A0A5C8KXR5"/>
<dbReference type="PANTHER" id="PTHR43284:SF1">
    <property type="entry name" value="ASPARAGINE SYNTHETASE"/>
    <property type="match status" value="1"/>
</dbReference>
<evidence type="ECO:0000256" key="10">
    <source>
        <dbReference type="PIRSR" id="PIRSR001589-3"/>
    </source>
</evidence>
<evidence type="ECO:0000259" key="11">
    <source>
        <dbReference type="PROSITE" id="PS51278"/>
    </source>
</evidence>
<comment type="caution">
    <text evidence="12">The sequence shown here is derived from an EMBL/GenBank/DDBJ whole genome shotgun (WGS) entry which is preliminary data.</text>
</comment>
<keyword evidence="13" id="KW-1185">Reference proteome</keyword>
<dbReference type="Proteomes" id="UP000321248">
    <property type="component" value="Unassembled WGS sequence"/>
</dbReference>
<dbReference type="EC" id="6.3.5.4" evidence="3"/>
<dbReference type="PANTHER" id="PTHR43284">
    <property type="entry name" value="ASPARAGINE SYNTHETASE (GLUTAMINE-HYDROLYZING)"/>
    <property type="match status" value="1"/>
</dbReference>
<dbReference type="Pfam" id="PF00733">
    <property type="entry name" value="Asn_synthase"/>
    <property type="match status" value="1"/>
</dbReference>
<feature type="site" description="Important for beta-aspartyl-AMP intermediate formation" evidence="10">
    <location>
        <position position="368"/>
    </location>
</feature>
<dbReference type="PIRSF" id="PIRSF001589">
    <property type="entry name" value="Asn_synthetase_glu-h"/>
    <property type="match status" value="1"/>
</dbReference>
<organism evidence="12 13">
    <name type="scientific">Alkalisalibacterium limincola</name>
    <dbReference type="NCBI Taxonomy" id="2699169"/>
    <lineage>
        <taxon>Bacteria</taxon>
        <taxon>Pseudomonadati</taxon>
        <taxon>Pseudomonadota</taxon>
        <taxon>Gammaproteobacteria</taxon>
        <taxon>Lysobacterales</taxon>
        <taxon>Lysobacteraceae</taxon>
        <taxon>Alkalisalibacterium</taxon>
    </lineage>
</organism>
<keyword evidence="4 9" id="KW-0547">Nucleotide-binding</keyword>
<evidence type="ECO:0000256" key="1">
    <source>
        <dbReference type="ARBA" id="ARBA00005187"/>
    </source>
</evidence>
<evidence type="ECO:0000256" key="2">
    <source>
        <dbReference type="ARBA" id="ARBA00005752"/>
    </source>
</evidence>
<dbReference type="Gene3D" id="3.40.50.620">
    <property type="entry name" value="HUPs"/>
    <property type="match status" value="1"/>
</dbReference>
<comment type="pathway">
    <text evidence="1">Amino-acid biosynthesis; L-asparagine biosynthesis; L-asparagine from L-aspartate (L-Gln route): step 1/1.</text>
</comment>
<dbReference type="OrthoDB" id="9763290at2"/>
<dbReference type="NCBIfam" id="TIGR01536">
    <property type="entry name" value="asn_synth_AEB"/>
    <property type="match status" value="1"/>
</dbReference>
<dbReference type="InterPro" id="IPR033738">
    <property type="entry name" value="AsnB_N"/>
</dbReference>
<keyword evidence="6 8" id="KW-0315">Glutamine amidotransferase</keyword>
<evidence type="ECO:0000256" key="9">
    <source>
        <dbReference type="PIRSR" id="PIRSR001589-2"/>
    </source>
</evidence>
<sequence>MCGIAGFVDFAGRLGEPDVRSMVASLRHRGPDDEDVLVIDGLATRVGLGHARLSILDLTVAGRQPMCRGPLSIVFNGEIYNYREIRKELIARGHAFQTESDTEVILHSFSEWGIRCLDRFIGMFAFVLCDARSEQVYFVRDRVGVKPLYVYQHQDCWLFGSELKALRANQAFDAQVSQSGLRSFFENGYVADDGCIYENCNKVDAGTYWVLSLKTRRCERVLWWDYARLHEAPKLALEFEDAADALEALLKSACDYRMVADVPVGVFLSGGYDSTAVVSLLQSAASSRIKTFTIGFTEGNDEAPHARATARLLGTDHHELYCSPADALQTISQLPEVYDEPFADSSAIPTLLVSRLARNSVKVALSADGGDELFCGYDSYPTTARRIARMSLIPPGLRGVASRSLKVAEHLLPKSRHALRHQILGLGESLVPNNALMAQRLHERSKKVPRSMLDQLLPGDRESRIPSQQRWPRGMDPVEAAMGLDYQTYLKDDILTKVDRATMSVGLEGREPLLDHRVAEFAARLPFDFKYDGYTTKRILKHIVHRHVPKEMMTRPKAGFSLPIMKWLRGELSELLSETCSPDQLRNSNILDPHVAESWIKSFKDGRFHYSPLIWRIFIYQLWAVRWSKPLP</sequence>
<dbReference type="EMBL" id="VRTS01000001">
    <property type="protein sequence ID" value="TXK65576.1"/>
    <property type="molecule type" value="Genomic_DNA"/>
</dbReference>
<keyword evidence="8" id="KW-0028">Amino-acid biosynthesis</keyword>
<comment type="catalytic activity">
    <reaction evidence="7">
        <text>L-aspartate + L-glutamine + ATP + H2O = L-asparagine + L-glutamate + AMP + diphosphate + H(+)</text>
        <dbReference type="Rhea" id="RHEA:12228"/>
        <dbReference type="ChEBI" id="CHEBI:15377"/>
        <dbReference type="ChEBI" id="CHEBI:15378"/>
        <dbReference type="ChEBI" id="CHEBI:29985"/>
        <dbReference type="ChEBI" id="CHEBI:29991"/>
        <dbReference type="ChEBI" id="CHEBI:30616"/>
        <dbReference type="ChEBI" id="CHEBI:33019"/>
        <dbReference type="ChEBI" id="CHEBI:58048"/>
        <dbReference type="ChEBI" id="CHEBI:58359"/>
        <dbReference type="ChEBI" id="CHEBI:456215"/>
        <dbReference type="EC" id="6.3.5.4"/>
    </reaction>
</comment>
<dbReference type="SUPFAM" id="SSF56235">
    <property type="entry name" value="N-terminal nucleophile aminohydrolases (Ntn hydrolases)"/>
    <property type="match status" value="1"/>
</dbReference>
<protein>
    <recommendedName>
        <fullName evidence="3">asparagine synthase (glutamine-hydrolyzing)</fullName>
        <ecNumber evidence="3">6.3.5.4</ecNumber>
    </recommendedName>
</protein>
<evidence type="ECO:0000313" key="13">
    <source>
        <dbReference type="Proteomes" id="UP000321248"/>
    </source>
</evidence>
<dbReference type="GO" id="GO:0004066">
    <property type="term" value="F:asparagine synthase (glutamine-hydrolyzing) activity"/>
    <property type="evidence" value="ECO:0007669"/>
    <property type="project" value="UniProtKB-EC"/>
</dbReference>
<reference evidence="12 13" key="1">
    <citation type="submission" date="2019-08" db="EMBL/GenBank/DDBJ databases">
        <authorList>
            <person name="Karlyshev A.V."/>
        </authorList>
    </citation>
    <scope>NUCLEOTIDE SEQUENCE [LARGE SCALE GENOMIC DNA]</scope>
    <source>
        <strain evidence="12 13">Alg18-2.2</strain>
    </source>
</reference>
<keyword evidence="5 9" id="KW-0067">ATP-binding</keyword>
<comment type="similarity">
    <text evidence="2">Belongs to the asparagine synthetase family.</text>
</comment>
<accession>A0A5C8KXR5</accession>
<dbReference type="InterPro" id="IPR001962">
    <property type="entry name" value="Asn_synthase"/>
</dbReference>
<feature type="binding site" evidence="9">
    <location>
        <position position="101"/>
    </location>
    <ligand>
        <name>L-glutamine</name>
        <dbReference type="ChEBI" id="CHEBI:58359"/>
    </ligand>
</feature>
<evidence type="ECO:0000313" key="12">
    <source>
        <dbReference type="EMBL" id="TXK65576.1"/>
    </source>
</evidence>
<evidence type="ECO:0000256" key="5">
    <source>
        <dbReference type="ARBA" id="ARBA00022840"/>
    </source>
</evidence>
<dbReference type="CDD" id="cd01991">
    <property type="entry name" value="Asn_synthase_B_C"/>
    <property type="match status" value="1"/>
</dbReference>